<accession>H5UYH2</accession>
<gene>
    <name evidence="1" type="ORF">EH105704_01_09650</name>
</gene>
<evidence type="ECO:0000313" key="1">
    <source>
        <dbReference type="EMBL" id="GAB50953.1"/>
    </source>
</evidence>
<sequence length="68" mass="7765">MLPCSAIPITDVATYFKYTVKMRPGGRYNKSGLLNFFWRVIGITNPGDKQKLNKKISNIRQILHGKLI</sequence>
<dbReference type="Proteomes" id="UP000010297">
    <property type="component" value="Unassembled WGS sequence"/>
</dbReference>
<keyword evidence="2" id="KW-1185">Reference proteome</keyword>
<proteinExistence type="predicted"/>
<comment type="caution">
    <text evidence="1">The sequence shown here is derived from an EMBL/GenBank/DDBJ whole genome shotgun (WGS) entry which is preliminary data.</text>
</comment>
<organism evidence="1 2">
    <name type="scientific">Atlantibacter hermannii NBRC 105704</name>
    <dbReference type="NCBI Taxonomy" id="1115512"/>
    <lineage>
        <taxon>Bacteria</taxon>
        <taxon>Pseudomonadati</taxon>
        <taxon>Pseudomonadota</taxon>
        <taxon>Gammaproteobacteria</taxon>
        <taxon>Enterobacterales</taxon>
        <taxon>Enterobacteriaceae</taxon>
        <taxon>Atlantibacter</taxon>
    </lineage>
</organism>
<evidence type="ECO:0000313" key="2">
    <source>
        <dbReference type="Proteomes" id="UP000010297"/>
    </source>
</evidence>
<name>H5UYH2_ATLHE</name>
<protein>
    <submittedName>
        <fullName evidence="1">Uncharacterized protein</fullName>
    </submittedName>
</protein>
<dbReference type="EMBL" id="BAFF01000001">
    <property type="protein sequence ID" value="GAB50953.1"/>
    <property type="molecule type" value="Genomic_DNA"/>
</dbReference>
<reference evidence="1 2" key="1">
    <citation type="submission" date="2012-02" db="EMBL/GenBank/DDBJ databases">
        <title>Whole genome shotgun sequence of Escherichia hermannii NBRC 105704.</title>
        <authorList>
            <person name="Yoshida I."/>
            <person name="Hosoyama A."/>
            <person name="Tsuchikane K."/>
            <person name="Katsumata H."/>
            <person name="Yamazaki S."/>
            <person name="Fujita N."/>
        </authorList>
    </citation>
    <scope>NUCLEOTIDE SEQUENCE [LARGE SCALE GENOMIC DNA]</scope>
    <source>
        <strain evidence="1 2">NBRC 105704</strain>
    </source>
</reference>
<dbReference type="AlphaFoldDB" id="H5UYH2"/>